<organism evidence="5 6">
    <name type="scientific">Georgenia halotolerans</name>
    <dbReference type="NCBI Taxonomy" id="3028317"/>
    <lineage>
        <taxon>Bacteria</taxon>
        <taxon>Bacillati</taxon>
        <taxon>Actinomycetota</taxon>
        <taxon>Actinomycetes</taxon>
        <taxon>Micrococcales</taxon>
        <taxon>Bogoriellaceae</taxon>
        <taxon>Georgenia</taxon>
    </lineage>
</organism>
<evidence type="ECO:0000256" key="2">
    <source>
        <dbReference type="ARBA" id="ARBA00022801"/>
    </source>
</evidence>
<dbReference type="InterPro" id="IPR011546">
    <property type="entry name" value="Pept_M41_FtsH_extracell"/>
</dbReference>
<keyword evidence="3" id="KW-1133">Transmembrane helix</keyword>
<keyword evidence="5" id="KW-0131">Cell cycle</keyword>
<feature type="domain" description="Peptidase M41 FtsH extracellular" evidence="4">
    <location>
        <begin position="10"/>
        <end position="96"/>
    </location>
</feature>
<sequence length="154" mass="17150">MKFKKLLRGPLVWVLLFVVLLMLGWSMIGGTSNQQIDTSEGLELLQQQAADGDVVEQVEITEGTQRVQMSLTEDFESEDADGNTVDHGSEVEFFYVTPQGEEVANAVREADPPEGFNSVVPQQGFLSSMLLFLLPMMIIFIIFWFLLSRMQGGG</sequence>
<feature type="non-terminal residue" evidence="5">
    <location>
        <position position="154"/>
    </location>
</feature>
<keyword evidence="6" id="KW-1185">Reference proteome</keyword>
<keyword evidence="5" id="KW-0132">Cell division</keyword>
<name>A0ABT5TUR1_9MICO</name>
<evidence type="ECO:0000313" key="5">
    <source>
        <dbReference type="EMBL" id="MDD9205803.1"/>
    </source>
</evidence>
<evidence type="ECO:0000313" key="6">
    <source>
        <dbReference type="Proteomes" id="UP001165561"/>
    </source>
</evidence>
<keyword evidence="3" id="KW-0812">Transmembrane</keyword>
<evidence type="ECO:0000259" key="4">
    <source>
        <dbReference type="Pfam" id="PF06480"/>
    </source>
</evidence>
<proteinExistence type="predicted"/>
<feature type="transmembrane region" description="Helical" evidence="3">
    <location>
        <begin position="125"/>
        <end position="147"/>
    </location>
</feature>
<dbReference type="EMBL" id="JARACI010000663">
    <property type="protein sequence ID" value="MDD9205803.1"/>
    <property type="molecule type" value="Genomic_DNA"/>
</dbReference>
<gene>
    <name evidence="5" type="ORF">PU560_04890</name>
</gene>
<dbReference type="GO" id="GO:0051301">
    <property type="term" value="P:cell division"/>
    <property type="evidence" value="ECO:0007669"/>
    <property type="project" value="UniProtKB-KW"/>
</dbReference>
<keyword evidence="3" id="KW-0472">Membrane</keyword>
<dbReference type="Pfam" id="PF06480">
    <property type="entry name" value="FtsH_ext"/>
    <property type="match status" value="1"/>
</dbReference>
<evidence type="ECO:0000256" key="1">
    <source>
        <dbReference type="ARBA" id="ARBA00022670"/>
    </source>
</evidence>
<protein>
    <submittedName>
        <fullName evidence="5">Cell division protein FtsH</fullName>
    </submittedName>
</protein>
<dbReference type="Proteomes" id="UP001165561">
    <property type="component" value="Unassembled WGS sequence"/>
</dbReference>
<evidence type="ECO:0000256" key="3">
    <source>
        <dbReference type="SAM" id="Phobius"/>
    </source>
</evidence>
<comment type="caution">
    <text evidence="5">The sequence shown here is derived from an EMBL/GenBank/DDBJ whole genome shotgun (WGS) entry which is preliminary data.</text>
</comment>
<reference evidence="5" key="1">
    <citation type="submission" date="2023-02" db="EMBL/GenBank/DDBJ databases">
        <title>Georgenia sp.10Sc9-8, isolated from a soil sample collected from the Taklamakan desert.</title>
        <authorList>
            <person name="Liu S."/>
        </authorList>
    </citation>
    <scope>NUCLEOTIDE SEQUENCE</scope>
    <source>
        <strain evidence="5">10Sc9-8</strain>
    </source>
</reference>
<accession>A0ABT5TUR1</accession>
<keyword evidence="2" id="KW-0378">Hydrolase</keyword>
<keyword evidence="1" id="KW-0645">Protease</keyword>